<evidence type="ECO:0000313" key="2">
    <source>
        <dbReference type="EMBL" id="ETO36164.1"/>
    </source>
</evidence>
<sequence length="302" mass="35977">MQSRSNDDKISLVIWIVVALLYKKKFLIICFLTKSLKIFELHLRNSFRYCYVAVSNNNVWKKKIHFDKKSYQRVVEITRPSEFSNHKTCYLSQAFLLYLVTWMLFTSQDATMCFCIALVTIFYLFTIGQATIFTNFAFFLDIQQYDFYGTFPCKIANLAKYFTLSNQLQQYSVVNSKIDSLLNGFIVSTSLKKVSSFLLYLDFFPWYFPTFTKNFDYFSLEILNESFQNLFQKFQMLPSEQEKIHKDKLTLQQPNLNKYYHVKYLILFTYCQKLHCSSAKFVIYTSKKFVLNFFNQILILTD</sequence>
<feature type="transmembrane region" description="Helical" evidence="1">
    <location>
        <begin position="12"/>
        <end position="32"/>
    </location>
</feature>
<comment type="caution">
    <text evidence="2">The sequence shown here is derived from an EMBL/GenBank/DDBJ whole genome shotgun (WGS) entry which is preliminary data.</text>
</comment>
<reference evidence="2 3" key="1">
    <citation type="journal article" date="2013" name="Curr. Biol.">
        <title>The Genome of the Foraminiferan Reticulomyxa filosa.</title>
        <authorList>
            <person name="Glockner G."/>
            <person name="Hulsmann N."/>
            <person name="Schleicher M."/>
            <person name="Noegel A.A."/>
            <person name="Eichinger L."/>
            <person name="Gallinger C."/>
            <person name="Pawlowski J."/>
            <person name="Sierra R."/>
            <person name="Euteneuer U."/>
            <person name="Pillet L."/>
            <person name="Moustafa A."/>
            <person name="Platzer M."/>
            <person name="Groth M."/>
            <person name="Szafranski K."/>
            <person name="Schliwa M."/>
        </authorList>
    </citation>
    <scope>NUCLEOTIDE SEQUENCE [LARGE SCALE GENOMIC DNA]</scope>
</reference>
<keyword evidence="1" id="KW-1133">Transmembrane helix</keyword>
<dbReference type="Proteomes" id="UP000023152">
    <property type="component" value="Unassembled WGS sequence"/>
</dbReference>
<feature type="transmembrane region" description="Helical" evidence="1">
    <location>
        <begin position="111"/>
        <end position="140"/>
    </location>
</feature>
<dbReference type="AlphaFoldDB" id="X6PDM9"/>
<feature type="transmembrane region" description="Helical" evidence="1">
    <location>
        <begin position="88"/>
        <end position="105"/>
    </location>
</feature>
<dbReference type="EMBL" id="ASPP01000947">
    <property type="protein sequence ID" value="ETO36164.1"/>
    <property type="molecule type" value="Genomic_DNA"/>
</dbReference>
<protein>
    <recommendedName>
        <fullName evidence="4">Transmembrane protein</fullName>
    </recommendedName>
</protein>
<keyword evidence="3" id="KW-1185">Reference proteome</keyword>
<accession>X6PDM9</accession>
<keyword evidence="1" id="KW-0472">Membrane</keyword>
<evidence type="ECO:0000313" key="3">
    <source>
        <dbReference type="Proteomes" id="UP000023152"/>
    </source>
</evidence>
<proteinExistence type="predicted"/>
<organism evidence="2 3">
    <name type="scientific">Reticulomyxa filosa</name>
    <dbReference type="NCBI Taxonomy" id="46433"/>
    <lineage>
        <taxon>Eukaryota</taxon>
        <taxon>Sar</taxon>
        <taxon>Rhizaria</taxon>
        <taxon>Retaria</taxon>
        <taxon>Foraminifera</taxon>
        <taxon>Monothalamids</taxon>
        <taxon>Reticulomyxidae</taxon>
        <taxon>Reticulomyxa</taxon>
    </lineage>
</organism>
<keyword evidence="1" id="KW-0812">Transmembrane</keyword>
<gene>
    <name evidence="2" type="ORF">RFI_00898</name>
</gene>
<name>X6PDM9_RETFI</name>
<evidence type="ECO:0000256" key="1">
    <source>
        <dbReference type="SAM" id="Phobius"/>
    </source>
</evidence>
<evidence type="ECO:0008006" key="4">
    <source>
        <dbReference type="Google" id="ProtNLM"/>
    </source>
</evidence>